<evidence type="ECO:0000256" key="1">
    <source>
        <dbReference type="ARBA" id="ARBA00002578"/>
    </source>
</evidence>
<comment type="function">
    <text evidence="1 10">Role in flagellar biosynthesis.</text>
</comment>
<evidence type="ECO:0000256" key="7">
    <source>
        <dbReference type="ARBA" id="ARBA00023136"/>
    </source>
</evidence>
<feature type="transmembrane region" description="Helical" evidence="10">
    <location>
        <begin position="213"/>
        <end position="236"/>
    </location>
</feature>
<dbReference type="RefSeq" id="WP_163316021.1">
    <property type="nucleotide sequence ID" value="NZ_JAAGAA010000006.1"/>
</dbReference>
<keyword evidence="8 10" id="KW-0975">Bacterial flagellum</keyword>
<dbReference type="GO" id="GO:0044780">
    <property type="term" value="P:bacterial-type flagellum assembly"/>
    <property type="evidence" value="ECO:0007669"/>
    <property type="project" value="UniProtKB-UniRule"/>
</dbReference>
<keyword evidence="11" id="KW-0966">Cell projection</keyword>
<dbReference type="PANTHER" id="PTHR30065">
    <property type="entry name" value="FLAGELLAR BIOSYNTHETIC PROTEIN FLIR"/>
    <property type="match status" value="1"/>
</dbReference>
<dbReference type="GO" id="GO:0005886">
    <property type="term" value="C:plasma membrane"/>
    <property type="evidence" value="ECO:0007669"/>
    <property type="project" value="UniProtKB-SubCell"/>
</dbReference>
<comment type="caution">
    <text evidence="11">The sequence shown here is derived from an EMBL/GenBank/DDBJ whole genome shotgun (WGS) entry which is preliminary data.</text>
</comment>
<dbReference type="PANTHER" id="PTHR30065:SF8">
    <property type="entry name" value="FLAGELLAR BIOSYNTHETIC PROTEIN FLIR"/>
    <property type="match status" value="1"/>
</dbReference>
<feature type="transmembrane region" description="Helical" evidence="10">
    <location>
        <begin position="172"/>
        <end position="201"/>
    </location>
</feature>
<evidence type="ECO:0000313" key="11">
    <source>
        <dbReference type="EMBL" id="NDV12807.1"/>
    </source>
</evidence>
<keyword evidence="5 10" id="KW-0812">Transmembrane</keyword>
<dbReference type="InterPro" id="IPR006303">
    <property type="entry name" value="FliR"/>
</dbReference>
<dbReference type="GO" id="GO:0009425">
    <property type="term" value="C:bacterial-type flagellum basal body"/>
    <property type="evidence" value="ECO:0007669"/>
    <property type="project" value="UniProtKB-SubCell"/>
</dbReference>
<keyword evidence="6 10" id="KW-1133">Transmembrane helix</keyword>
<organism evidence="11 12">
    <name type="scientific">Crenobacter caeni</name>
    <dbReference type="NCBI Taxonomy" id="2705474"/>
    <lineage>
        <taxon>Bacteria</taxon>
        <taxon>Pseudomonadati</taxon>
        <taxon>Pseudomonadota</taxon>
        <taxon>Betaproteobacteria</taxon>
        <taxon>Neisseriales</taxon>
        <taxon>Neisseriaceae</taxon>
        <taxon>Crenobacter</taxon>
    </lineage>
</organism>
<evidence type="ECO:0000256" key="9">
    <source>
        <dbReference type="NCBIfam" id="TIGR01400"/>
    </source>
</evidence>
<dbReference type="NCBIfam" id="TIGR01400">
    <property type="entry name" value="fliR"/>
    <property type="match status" value="1"/>
</dbReference>
<feature type="transmembrane region" description="Helical" evidence="10">
    <location>
        <begin position="43"/>
        <end position="59"/>
    </location>
</feature>
<dbReference type="AlphaFoldDB" id="A0A6B2KS97"/>
<dbReference type="InterPro" id="IPR002010">
    <property type="entry name" value="T3SS_IM_R"/>
</dbReference>
<dbReference type="EMBL" id="JAAGAA010000006">
    <property type="protein sequence ID" value="NDV12807.1"/>
    <property type="molecule type" value="Genomic_DNA"/>
</dbReference>
<comment type="subcellular location">
    <subcellularLocation>
        <location evidence="10">Cell membrane</location>
        <topology evidence="10">Multi-pass membrane protein</topology>
    </subcellularLocation>
    <subcellularLocation>
        <location evidence="10">Bacterial flagellum basal body</location>
    </subcellularLocation>
</comment>
<evidence type="ECO:0000256" key="6">
    <source>
        <dbReference type="ARBA" id="ARBA00022989"/>
    </source>
</evidence>
<evidence type="ECO:0000256" key="8">
    <source>
        <dbReference type="ARBA" id="ARBA00023143"/>
    </source>
</evidence>
<proteinExistence type="inferred from homology"/>
<dbReference type="PRINTS" id="PR00953">
    <property type="entry name" value="TYPE3IMRPROT"/>
</dbReference>
<evidence type="ECO:0000256" key="10">
    <source>
        <dbReference type="RuleBase" id="RU362071"/>
    </source>
</evidence>
<sequence length="260" mass="27337">MTGPYALLIETLPAFWWPFCRILAALSIAPFLGDALLPMRMRIAAAFALAVALLPMFIGKLPAIDPFSLAGIAATAEQAVIGLLIGLAFYLVLAVLSVLGYLISSQMALSMAVMNDPGNGQSSDVLSNLLYLFAALLFFAMDAHLVLAQVVVDSFRHWPVGGGLPVGALHSLALGGGWVLSAAILLALPAVFATFVVQVGFGLINRVAPALNLFSLGFPLVTLFGLVSLGLTIRFIPDNYVRLSSQILDLLGQLMGGARG</sequence>
<comment type="similarity">
    <text evidence="2 10">Belongs to the FliR/MopE/SpaR family.</text>
</comment>
<feature type="transmembrane region" description="Helical" evidence="10">
    <location>
        <begin position="125"/>
        <end position="152"/>
    </location>
</feature>
<evidence type="ECO:0000313" key="12">
    <source>
        <dbReference type="Proteomes" id="UP000482578"/>
    </source>
</evidence>
<gene>
    <name evidence="11" type="primary">fliR</name>
    <name evidence="11" type="ORF">GZH52_08315</name>
</gene>
<feature type="transmembrane region" description="Helical" evidence="10">
    <location>
        <begin position="79"/>
        <end position="104"/>
    </location>
</feature>
<evidence type="ECO:0000256" key="4">
    <source>
        <dbReference type="ARBA" id="ARBA00022475"/>
    </source>
</evidence>
<keyword evidence="12" id="KW-1185">Reference proteome</keyword>
<keyword evidence="4 10" id="KW-1003">Cell membrane</keyword>
<evidence type="ECO:0000256" key="2">
    <source>
        <dbReference type="ARBA" id="ARBA00009772"/>
    </source>
</evidence>
<evidence type="ECO:0000256" key="3">
    <source>
        <dbReference type="ARBA" id="ARBA00021717"/>
    </source>
</evidence>
<keyword evidence="7 10" id="KW-0472">Membrane</keyword>
<dbReference type="Proteomes" id="UP000482578">
    <property type="component" value="Unassembled WGS sequence"/>
</dbReference>
<keyword evidence="11" id="KW-0282">Flagellum</keyword>
<keyword evidence="11" id="KW-0969">Cilium</keyword>
<protein>
    <recommendedName>
        <fullName evidence="3 9">Flagellar biosynthetic protein FliR</fullName>
    </recommendedName>
</protein>
<dbReference type="GO" id="GO:0006605">
    <property type="term" value="P:protein targeting"/>
    <property type="evidence" value="ECO:0007669"/>
    <property type="project" value="UniProtKB-UniRule"/>
</dbReference>
<feature type="transmembrane region" description="Helical" evidence="10">
    <location>
        <begin position="15"/>
        <end position="36"/>
    </location>
</feature>
<accession>A0A6B2KS97</accession>
<evidence type="ECO:0000256" key="5">
    <source>
        <dbReference type="ARBA" id="ARBA00022692"/>
    </source>
</evidence>
<dbReference type="Pfam" id="PF01311">
    <property type="entry name" value="Bac_export_1"/>
    <property type="match status" value="1"/>
</dbReference>
<name>A0A6B2KS97_9NEIS</name>
<reference evidence="11 12" key="1">
    <citation type="submission" date="2020-02" db="EMBL/GenBank/DDBJ databases">
        <authorList>
            <person name="Yang Z."/>
        </authorList>
    </citation>
    <scope>NUCLEOTIDE SEQUENCE [LARGE SCALE GENOMIC DNA]</scope>
    <source>
        <strain evidence="11 12">HX-7-9</strain>
    </source>
</reference>